<comment type="caution">
    <text evidence="4">The sequence shown here is derived from an EMBL/GenBank/DDBJ whole genome shotgun (WGS) entry which is preliminary data.</text>
</comment>
<accession>A0A024FYR5</accession>
<proteinExistence type="predicted"/>
<dbReference type="PANTHER" id="PTHR23310:SF77">
    <property type="entry name" value="LD25952P"/>
    <property type="match status" value="1"/>
</dbReference>
<dbReference type="InterPro" id="IPR035984">
    <property type="entry name" value="Acyl-CoA-binding_sf"/>
</dbReference>
<dbReference type="Gene3D" id="1.20.80.10">
    <property type="match status" value="1"/>
</dbReference>
<gene>
    <name evidence="4" type="ORF">BN9_001960</name>
</gene>
<feature type="domain" description="ACB" evidence="3">
    <location>
        <begin position="131"/>
        <end position="223"/>
    </location>
</feature>
<dbReference type="PROSITE" id="PS51228">
    <property type="entry name" value="ACB_2"/>
    <property type="match status" value="1"/>
</dbReference>
<dbReference type="SUPFAM" id="SSF47027">
    <property type="entry name" value="Acyl-CoA binding protein"/>
    <property type="match status" value="1"/>
</dbReference>
<dbReference type="GO" id="GO:0006631">
    <property type="term" value="P:fatty acid metabolic process"/>
    <property type="evidence" value="ECO:0007669"/>
    <property type="project" value="TreeGrafter"/>
</dbReference>
<evidence type="ECO:0000256" key="2">
    <source>
        <dbReference type="SAM" id="MobiDB-lite"/>
    </source>
</evidence>
<organism evidence="4 5">
    <name type="scientific">Albugo candida</name>
    <dbReference type="NCBI Taxonomy" id="65357"/>
    <lineage>
        <taxon>Eukaryota</taxon>
        <taxon>Sar</taxon>
        <taxon>Stramenopiles</taxon>
        <taxon>Oomycota</taxon>
        <taxon>Peronosporomycetes</taxon>
        <taxon>Albuginales</taxon>
        <taxon>Albuginaceae</taxon>
        <taxon>Albugo</taxon>
    </lineage>
</organism>
<evidence type="ECO:0000313" key="5">
    <source>
        <dbReference type="Proteomes" id="UP000053237"/>
    </source>
</evidence>
<feature type="compositionally biased region" description="Polar residues" evidence="2">
    <location>
        <begin position="1"/>
        <end position="19"/>
    </location>
</feature>
<keyword evidence="5" id="KW-1185">Reference proteome</keyword>
<keyword evidence="1" id="KW-0446">Lipid-binding</keyword>
<feature type="compositionally biased region" description="Polar residues" evidence="2">
    <location>
        <begin position="106"/>
        <end position="115"/>
    </location>
</feature>
<dbReference type="OrthoDB" id="71307at2759"/>
<evidence type="ECO:0000313" key="4">
    <source>
        <dbReference type="EMBL" id="CCI39413.1"/>
    </source>
</evidence>
<dbReference type="PANTHER" id="PTHR23310">
    <property type="entry name" value="ACYL-COA-BINDING PROTEIN, ACBP"/>
    <property type="match status" value="1"/>
</dbReference>
<dbReference type="Proteomes" id="UP000053237">
    <property type="component" value="Unassembled WGS sequence"/>
</dbReference>
<feature type="region of interest" description="Disordered" evidence="2">
    <location>
        <begin position="1"/>
        <end position="38"/>
    </location>
</feature>
<feature type="region of interest" description="Disordered" evidence="2">
    <location>
        <begin position="86"/>
        <end position="131"/>
    </location>
</feature>
<protein>
    <recommendedName>
        <fullName evidence="3">ACB domain-containing protein</fullName>
    </recommendedName>
</protein>
<name>A0A024FYR5_9STRA</name>
<dbReference type="AlphaFoldDB" id="A0A024FYR5"/>
<dbReference type="InterPro" id="IPR014352">
    <property type="entry name" value="FERM/acyl-CoA-bd_prot_sf"/>
</dbReference>
<evidence type="ECO:0000256" key="1">
    <source>
        <dbReference type="ARBA" id="ARBA00023121"/>
    </source>
</evidence>
<sequence>MPTLKGSNRSNGPRYQSPNLGRAFHSDGGKSSLLSAESPKSASYASDYTHLSSPTLTANYDPNSPQARIRNESYYASRLSQCIPSIANSSTRSRASTDTSTRPTSNYSNIRSPTQVVREHDSNNCTSSNDVEDDFEDGVRFVDAYHGPHRILTRENSDLKQELYACYKQATCGPCQIESRPSDANSIDVMKWEKWMSLGRTTPHEAMKRYIKVLDTFVEDWRRHSKKPSKQSTIKSESSWQPMDAWQDIRYFMTKETEKWQEAESRLAAVCHENTIRVNKILNELVEAQTKQFELTRKLEDDAKKQKNQMEVSVMRQEDLSSRISSTKVFAIEARISQVFRALKALCSRNTISCLFLAILLLQIRRIGRKRKFAILYKFVRGILAV</sequence>
<dbReference type="GO" id="GO:0005737">
    <property type="term" value="C:cytoplasm"/>
    <property type="evidence" value="ECO:0007669"/>
    <property type="project" value="TreeGrafter"/>
</dbReference>
<evidence type="ECO:0000259" key="3">
    <source>
        <dbReference type="PROSITE" id="PS51228"/>
    </source>
</evidence>
<dbReference type="InterPro" id="IPR000582">
    <property type="entry name" value="Acyl-CoA-binding_protein"/>
</dbReference>
<feature type="compositionally biased region" description="Low complexity" evidence="2">
    <location>
        <begin position="89"/>
        <end position="105"/>
    </location>
</feature>
<dbReference type="Pfam" id="PF00887">
    <property type="entry name" value="ACBP"/>
    <property type="match status" value="1"/>
</dbReference>
<reference evidence="4 5" key="1">
    <citation type="submission" date="2012-05" db="EMBL/GenBank/DDBJ databases">
        <title>Recombination and specialization in a pathogen metapopulation.</title>
        <authorList>
            <person name="Gardiner A."/>
            <person name="Kemen E."/>
            <person name="Schultz-Larsen T."/>
            <person name="MacLean D."/>
            <person name="Van Oosterhout C."/>
            <person name="Jones J.D.G."/>
        </authorList>
    </citation>
    <scope>NUCLEOTIDE SEQUENCE [LARGE SCALE GENOMIC DNA]</scope>
    <source>
        <strain evidence="4 5">Ac Nc2</strain>
    </source>
</reference>
<dbReference type="STRING" id="65357.A0A024FYR5"/>
<dbReference type="GO" id="GO:0000062">
    <property type="term" value="F:fatty-acyl-CoA binding"/>
    <property type="evidence" value="ECO:0007669"/>
    <property type="project" value="InterPro"/>
</dbReference>
<dbReference type="EMBL" id="CAIX01000001">
    <property type="protein sequence ID" value="CCI39413.1"/>
    <property type="molecule type" value="Genomic_DNA"/>
</dbReference>
<dbReference type="InParanoid" id="A0A024FYR5"/>